<feature type="non-terminal residue" evidence="2">
    <location>
        <position position="180"/>
    </location>
</feature>
<keyword evidence="1" id="KW-0812">Transmembrane</keyword>
<evidence type="ECO:0000313" key="2">
    <source>
        <dbReference type="EMBL" id="CAH0718733.1"/>
    </source>
</evidence>
<reference evidence="2" key="1">
    <citation type="submission" date="2021-12" db="EMBL/GenBank/DDBJ databases">
        <authorList>
            <person name="Martin H S."/>
        </authorList>
    </citation>
    <scope>NUCLEOTIDE SEQUENCE</scope>
</reference>
<dbReference type="OrthoDB" id="7116894at2759"/>
<evidence type="ECO:0000256" key="1">
    <source>
        <dbReference type="SAM" id="Phobius"/>
    </source>
</evidence>
<name>A0A8J9VBB9_9NEOP</name>
<gene>
    <name evidence="2" type="ORF">BINO364_LOCUS5166</name>
</gene>
<accession>A0A8J9VBB9</accession>
<dbReference type="EMBL" id="OV170233">
    <property type="protein sequence ID" value="CAH0718733.1"/>
    <property type="molecule type" value="Genomic_DNA"/>
</dbReference>
<sequence length="180" mass="20767">MALLQYSTLYTVIIFTAVVITIPVLCGVHVIPVRVRIVYMNEKYLYNYSCVVKRYSRTSPHYINVESTLKKEWNNNVTINLIINEYLHNEYRRSFIGLHYKYCDLLNNANLGASIAAYGIKCPLAVPKNYQRYIRQMQYDKGLPQRFPRSLVLDHPYITGSSAGPPCGRPTLRIPVVFEA</sequence>
<evidence type="ECO:0000313" key="3">
    <source>
        <dbReference type="Proteomes" id="UP000838878"/>
    </source>
</evidence>
<keyword evidence="3" id="KW-1185">Reference proteome</keyword>
<organism evidence="2 3">
    <name type="scientific">Brenthis ino</name>
    <name type="common">lesser marbled fritillary</name>
    <dbReference type="NCBI Taxonomy" id="405034"/>
    <lineage>
        <taxon>Eukaryota</taxon>
        <taxon>Metazoa</taxon>
        <taxon>Ecdysozoa</taxon>
        <taxon>Arthropoda</taxon>
        <taxon>Hexapoda</taxon>
        <taxon>Insecta</taxon>
        <taxon>Pterygota</taxon>
        <taxon>Neoptera</taxon>
        <taxon>Endopterygota</taxon>
        <taxon>Lepidoptera</taxon>
        <taxon>Glossata</taxon>
        <taxon>Ditrysia</taxon>
        <taxon>Papilionoidea</taxon>
        <taxon>Nymphalidae</taxon>
        <taxon>Heliconiinae</taxon>
        <taxon>Argynnini</taxon>
        <taxon>Brenthis</taxon>
    </lineage>
</organism>
<keyword evidence="1" id="KW-0472">Membrane</keyword>
<dbReference type="AlphaFoldDB" id="A0A8J9VBB9"/>
<proteinExistence type="predicted"/>
<feature type="transmembrane region" description="Helical" evidence="1">
    <location>
        <begin position="12"/>
        <end position="33"/>
    </location>
</feature>
<keyword evidence="1" id="KW-1133">Transmembrane helix</keyword>
<protein>
    <submittedName>
        <fullName evidence="2">Uncharacterized protein</fullName>
    </submittedName>
</protein>
<dbReference type="Proteomes" id="UP000838878">
    <property type="component" value="Chromosome 13"/>
</dbReference>